<feature type="compositionally biased region" description="Low complexity" evidence="1">
    <location>
        <begin position="30"/>
        <end position="42"/>
    </location>
</feature>
<feature type="chain" id="PRO_5044853409" evidence="2">
    <location>
        <begin position="24"/>
        <end position="564"/>
    </location>
</feature>
<feature type="compositionally biased region" description="Low complexity" evidence="1">
    <location>
        <begin position="71"/>
        <end position="83"/>
    </location>
</feature>
<feature type="region of interest" description="Disordered" evidence="1">
    <location>
        <begin position="312"/>
        <end position="336"/>
    </location>
</feature>
<evidence type="ECO:0000313" key="3">
    <source>
        <dbReference type="EMBL" id="KAL3797234.1"/>
    </source>
</evidence>
<feature type="compositionally biased region" description="Acidic residues" evidence="1">
    <location>
        <begin position="258"/>
        <end position="267"/>
    </location>
</feature>
<feature type="region of interest" description="Disordered" evidence="1">
    <location>
        <begin position="258"/>
        <end position="283"/>
    </location>
</feature>
<dbReference type="Proteomes" id="UP001530315">
    <property type="component" value="Unassembled WGS sequence"/>
</dbReference>
<feature type="compositionally biased region" description="Basic and acidic residues" evidence="1">
    <location>
        <begin position="44"/>
        <end position="66"/>
    </location>
</feature>
<feature type="region of interest" description="Disordered" evidence="1">
    <location>
        <begin position="545"/>
        <end position="564"/>
    </location>
</feature>
<feature type="compositionally biased region" description="Basic and acidic residues" evidence="1">
    <location>
        <begin position="324"/>
        <end position="336"/>
    </location>
</feature>
<comment type="caution">
    <text evidence="3">The sequence shown here is derived from an EMBL/GenBank/DDBJ whole genome shotgun (WGS) entry which is preliminary data.</text>
</comment>
<evidence type="ECO:0000256" key="1">
    <source>
        <dbReference type="SAM" id="MobiDB-lite"/>
    </source>
</evidence>
<feature type="region of interest" description="Disordered" evidence="1">
    <location>
        <begin position="30"/>
        <end position="110"/>
    </location>
</feature>
<feature type="region of interest" description="Disordered" evidence="1">
    <location>
        <begin position="392"/>
        <end position="428"/>
    </location>
</feature>
<evidence type="ECO:0000256" key="2">
    <source>
        <dbReference type="SAM" id="SignalP"/>
    </source>
</evidence>
<dbReference type="AlphaFoldDB" id="A0ABD3QBC9"/>
<evidence type="ECO:0000313" key="4">
    <source>
        <dbReference type="Proteomes" id="UP001530315"/>
    </source>
</evidence>
<name>A0ABD3QBC9_9STRA</name>
<accession>A0ABD3QBC9</accession>
<organism evidence="3 4">
    <name type="scientific">Stephanodiscus triporus</name>
    <dbReference type="NCBI Taxonomy" id="2934178"/>
    <lineage>
        <taxon>Eukaryota</taxon>
        <taxon>Sar</taxon>
        <taxon>Stramenopiles</taxon>
        <taxon>Ochrophyta</taxon>
        <taxon>Bacillariophyta</taxon>
        <taxon>Coscinodiscophyceae</taxon>
        <taxon>Thalassiosirophycidae</taxon>
        <taxon>Stephanodiscales</taxon>
        <taxon>Stephanodiscaceae</taxon>
        <taxon>Stephanodiscus</taxon>
    </lineage>
</organism>
<keyword evidence="4" id="KW-1185">Reference proteome</keyword>
<reference evidence="3 4" key="1">
    <citation type="submission" date="2024-10" db="EMBL/GenBank/DDBJ databases">
        <title>Updated reference genomes for cyclostephanoid diatoms.</title>
        <authorList>
            <person name="Roberts W.R."/>
            <person name="Alverson A.J."/>
        </authorList>
    </citation>
    <scope>NUCLEOTIDE SEQUENCE [LARGE SCALE GENOMIC DNA]</scope>
    <source>
        <strain evidence="3 4">AJA276-08</strain>
    </source>
</reference>
<sequence length="564" mass="61846">MMLHPAVLLTISLAAAIVSPTLCGGVAAFAPGGSSSATTTTARPRGDGRHGVIVDHRRHDVVDNPRRLRPRTSTAAAAAGAGEVPDEDEDDPTRVVNPYADPNYPDLEFVNYDDPEYSADRSEYSDGSDDVIIDNVDATLAEIEAMREDRRKRNDEYQFETYHASVLRGGERSLGEWTVFQTDTFMGRGARLLRDPKAQGVPRLVRRDGILKVVSRGSKVIVDPEASWRVDGERIVHEERLATHDDFPALMMMIDDDDYDYDDDSDNDGSSRKSEDAAHVEGSRCWPDELSSLDFRGPGGNMCVGKAYTTCDATPLSSSSSTTTREHEERQRHEGPFREMRAELGVQENGMRFRVKLDYALLEEEEDDDDASVVPPPLHLRTLTVCRETLDGYWPRPSDNESSSSGGGAGGARDGGEGRSGGGVRRTDHQEEITRALFGPPGAPGGLYDPPPLGSEERAISNYMLLDFEGGATLLLPHRLDQHGEEEGEEDGGGRGEDASSPSSSQLGWVTSLDWTPGRIRYQVDRKVLGGTKLKGLRTLELSEVQGEDADRWRPKDGGSNMRQ</sequence>
<protein>
    <submittedName>
        <fullName evidence="3">Uncharacterized protein</fullName>
    </submittedName>
</protein>
<feature type="compositionally biased region" description="Gly residues" evidence="1">
    <location>
        <begin position="405"/>
        <end position="424"/>
    </location>
</feature>
<proteinExistence type="predicted"/>
<keyword evidence="2" id="KW-0732">Signal</keyword>
<feature type="compositionally biased region" description="Basic and acidic residues" evidence="1">
    <location>
        <begin position="269"/>
        <end position="282"/>
    </location>
</feature>
<feature type="compositionally biased region" description="Polar residues" evidence="1">
    <location>
        <begin position="500"/>
        <end position="509"/>
    </location>
</feature>
<feature type="signal peptide" evidence="2">
    <location>
        <begin position="1"/>
        <end position="23"/>
    </location>
</feature>
<feature type="region of interest" description="Disordered" evidence="1">
    <location>
        <begin position="482"/>
        <end position="510"/>
    </location>
</feature>
<dbReference type="EMBL" id="JALLAZ020000357">
    <property type="protein sequence ID" value="KAL3797234.1"/>
    <property type="molecule type" value="Genomic_DNA"/>
</dbReference>
<gene>
    <name evidence="3" type="ORF">ACHAW5_004590</name>
</gene>